<dbReference type="Gene3D" id="3.40.50.1980">
    <property type="entry name" value="Nitrogenase molybdenum iron protein domain"/>
    <property type="match status" value="2"/>
</dbReference>
<evidence type="ECO:0000256" key="4">
    <source>
        <dbReference type="RuleBase" id="RU003512"/>
    </source>
</evidence>
<evidence type="ECO:0000256" key="1">
    <source>
        <dbReference type="ARBA" id="ARBA00011028"/>
    </source>
</evidence>
<keyword evidence="3 6" id="KW-0732">Signal</keyword>
<comment type="similarity">
    <text evidence="1 4">Belongs to the bacterial solute-binding protein 9 family.</text>
</comment>
<dbReference type="InterPro" id="IPR006127">
    <property type="entry name" value="ZnuA-like"/>
</dbReference>
<evidence type="ECO:0000256" key="2">
    <source>
        <dbReference type="ARBA" id="ARBA00022448"/>
    </source>
</evidence>
<evidence type="ECO:0000256" key="6">
    <source>
        <dbReference type="SAM" id="SignalP"/>
    </source>
</evidence>
<keyword evidence="2 4" id="KW-0813">Transport</keyword>
<dbReference type="GO" id="GO:0046872">
    <property type="term" value="F:metal ion binding"/>
    <property type="evidence" value="ECO:0007669"/>
    <property type="project" value="InterPro"/>
</dbReference>
<dbReference type="PRINTS" id="PR00690">
    <property type="entry name" value="ADHESNFAMILY"/>
</dbReference>
<dbReference type="Proteomes" id="UP001154111">
    <property type="component" value="Chromosome"/>
</dbReference>
<keyword evidence="9" id="KW-1185">Reference proteome</keyword>
<dbReference type="GO" id="GO:0030001">
    <property type="term" value="P:metal ion transport"/>
    <property type="evidence" value="ECO:0007669"/>
    <property type="project" value="InterPro"/>
</dbReference>
<proteinExistence type="inferred from homology"/>
<evidence type="ECO:0000313" key="9">
    <source>
        <dbReference type="Proteomes" id="UP001154095"/>
    </source>
</evidence>
<name>A0AAU9VIZ4_9FIRM</name>
<dbReference type="PANTHER" id="PTHR42953:SF3">
    <property type="entry name" value="HIGH-AFFINITY ZINC UPTAKE SYSTEM PROTEIN ZNUA"/>
    <property type="match status" value="1"/>
</dbReference>
<evidence type="ECO:0000313" key="7">
    <source>
        <dbReference type="EMBL" id="CAH2763488.1"/>
    </source>
</evidence>
<evidence type="ECO:0000313" key="8">
    <source>
        <dbReference type="EMBL" id="CAH2763542.1"/>
    </source>
</evidence>
<feature type="compositionally biased region" description="Basic and acidic residues" evidence="5">
    <location>
        <begin position="114"/>
        <end position="134"/>
    </location>
</feature>
<dbReference type="PROSITE" id="PS51257">
    <property type="entry name" value="PROKAR_LIPOPROTEIN"/>
    <property type="match status" value="1"/>
</dbReference>
<protein>
    <submittedName>
        <fullName evidence="8">Zinc ABC transporter substrate-binding protein</fullName>
    </submittedName>
</protein>
<dbReference type="Proteomes" id="UP001154095">
    <property type="component" value="Chromosome"/>
</dbReference>
<accession>A0AAU9VIZ4</accession>
<feature type="region of interest" description="Disordered" evidence="5">
    <location>
        <begin position="113"/>
        <end position="134"/>
    </location>
</feature>
<organism evidence="8 10">
    <name type="scientific">Erysipelothrix amsterdamensis</name>
    <dbReference type="NCBI Taxonomy" id="2929157"/>
    <lineage>
        <taxon>Bacteria</taxon>
        <taxon>Bacillati</taxon>
        <taxon>Bacillota</taxon>
        <taxon>Erysipelotrichia</taxon>
        <taxon>Erysipelotrichales</taxon>
        <taxon>Erysipelotrichaceae</taxon>
        <taxon>Erysipelothrix</taxon>
    </lineage>
</organism>
<dbReference type="PANTHER" id="PTHR42953">
    <property type="entry name" value="HIGH-AFFINITY ZINC UPTAKE SYSTEM PROTEIN ZNUA-RELATED"/>
    <property type="match status" value="1"/>
</dbReference>
<dbReference type="Pfam" id="PF01297">
    <property type="entry name" value="ZnuA"/>
    <property type="match status" value="1"/>
</dbReference>
<gene>
    <name evidence="8" type="primary">znuA</name>
    <name evidence="8" type="ORF">ERYAMS2_01775</name>
    <name evidence="7" type="ORF">ERYAMS_01480</name>
</gene>
<dbReference type="InterPro" id="IPR006128">
    <property type="entry name" value="Lipoprotein_PsaA-like"/>
</dbReference>
<dbReference type="GO" id="GO:0007155">
    <property type="term" value="P:cell adhesion"/>
    <property type="evidence" value="ECO:0007669"/>
    <property type="project" value="InterPro"/>
</dbReference>
<evidence type="ECO:0000256" key="5">
    <source>
        <dbReference type="SAM" id="MobiDB-lite"/>
    </source>
</evidence>
<dbReference type="PRINTS" id="PR00691">
    <property type="entry name" value="ADHESINB"/>
</dbReference>
<reference evidence="8" key="1">
    <citation type="submission" date="2022-04" db="EMBL/GenBank/DDBJ databases">
        <authorList>
            <person name="Forde T."/>
        </authorList>
    </citation>
    <scope>NUCLEOTIDE SEQUENCE</scope>
    <source>
        <strain evidence="8">A18Y016a</strain>
        <strain evidence="7">A18Y020d</strain>
    </source>
</reference>
<feature type="signal peptide" evidence="6">
    <location>
        <begin position="1"/>
        <end position="21"/>
    </location>
</feature>
<dbReference type="InterPro" id="IPR050492">
    <property type="entry name" value="Bact_metal-bind_prot9"/>
</dbReference>
<dbReference type="EMBL" id="OW659477">
    <property type="protein sequence ID" value="CAH2763542.1"/>
    <property type="molecule type" value="Genomic_DNA"/>
</dbReference>
<feature type="chain" id="PRO_5043863421" evidence="6">
    <location>
        <begin position="22"/>
        <end position="307"/>
    </location>
</feature>
<dbReference type="AlphaFoldDB" id="A0AAU9VIZ4"/>
<dbReference type="RefSeq" id="WP_254006838.1">
    <property type="nucleotide sequence ID" value="NZ_OW659477.1"/>
</dbReference>
<dbReference type="SUPFAM" id="SSF53807">
    <property type="entry name" value="Helical backbone' metal receptor"/>
    <property type="match status" value="1"/>
</dbReference>
<dbReference type="EMBL" id="OW659496">
    <property type="protein sequence ID" value="CAH2763488.1"/>
    <property type="molecule type" value="Genomic_DNA"/>
</dbReference>
<dbReference type="InterPro" id="IPR006129">
    <property type="entry name" value="AdhesinB"/>
</dbReference>
<evidence type="ECO:0000313" key="10">
    <source>
        <dbReference type="Proteomes" id="UP001154111"/>
    </source>
</evidence>
<sequence length="307" mass="34882">MKKLGLMLLVLMMLTGCQSQKKDESGKLKVMTSFYPLYDFAQKVGGDKVSVQNIIEGGEAHGYEPSANDIIRIQESDVFIMNGAGFEAWAPKTLQSVKNDKLKIVDTSQGVTLHEGHDHHDHDDHDDHDHHHGEYDPHIWMNPMNAYQQMKNIKDAFVEVDPENKDYYEENFKRFGAEFESLSNDFENKLRNVKNKEVVVDHTAYGYMLEPYGIEQVAIAGSLLSSEPTAKQVDESIQYIKSQNIKAIYMETLSNDKLLQTISKETGVKILKLNTLESLSKQDLENGNDYFKVMNENLESLVEGLSL</sequence>
<evidence type="ECO:0000256" key="3">
    <source>
        <dbReference type="ARBA" id="ARBA00022729"/>
    </source>
</evidence>